<accession>A0A6P8IH74</accession>
<feature type="domain" description="Tyrosine-protein phosphatase" evidence="2">
    <location>
        <begin position="14"/>
        <end position="163"/>
    </location>
</feature>
<name>A0A6P8IH74_ACTTE</name>
<evidence type="ECO:0000313" key="5">
    <source>
        <dbReference type="RefSeq" id="XP_031565973.1"/>
    </source>
</evidence>
<evidence type="ECO:0000256" key="1">
    <source>
        <dbReference type="ARBA" id="ARBA00022801"/>
    </source>
</evidence>
<dbReference type="FunFam" id="3.90.190.10:FF:000157">
    <property type="entry name" value="Protein-tyrosine phosphatase"/>
    <property type="match status" value="1"/>
</dbReference>
<dbReference type="Proteomes" id="UP000515163">
    <property type="component" value="Unplaced"/>
</dbReference>
<dbReference type="AlphaFoldDB" id="A0A6P8IH74"/>
<dbReference type="InParanoid" id="A0A6P8IH74"/>
<dbReference type="Pfam" id="PF22784">
    <property type="entry name" value="PTP-SAK"/>
    <property type="match status" value="1"/>
</dbReference>
<reference evidence="5" key="1">
    <citation type="submission" date="2025-08" db="UniProtKB">
        <authorList>
            <consortium name="RefSeq"/>
        </authorList>
    </citation>
    <scope>IDENTIFICATION</scope>
    <source>
        <tissue evidence="5">Tentacle</tissue>
    </source>
</reference>
<evidence type="ECO:0000313" key="4">
    <source>
        <dbReference type="Proteomes" id="UP000515163"/>
    </source>
</evidence>
<dbReference type="InterPro" id="IPR057023">
    <property type="entry name" value="PTP-SAK"/>
</dbReference>
<dbReference type="SUPFAM" id="SSF52799">
    <property type="entry name" value="(Phosphotyrosine protein) phosphatases II"/>
    <property type="match status" value="1"/>
</dbReference>
<dbReference type="InterPro" id="IPR029021">
    <property type="entry name" value="Prot-tyrosine_phosphatase-like"/>
</dbReference>
<dbReference type="PROSITE" id="PS50054">
    <property type="entry name" value="TYR_PHOSPHATASE_DUAL"/>
    <property type="match status" value="1"/>
</dbReference>
<evidence type="ECO:0000259" key="2">
    <source>
        <dbReference type="PROSITE" id="PS50054"/>
    </source>
</evidence>
<keyword evidence="1" id="KW-0378">Hydrolase</keyword>
<dbReference type="SMART" id="SM00195">
    <property type="entry name" value="DSPc"/>
    <property type="match status" value="1"/>
</dbReference>
<dbReference type="KEGG" id="aten:116301109"/>
<gene>
    <name evidence="5" type="primary">LOC116301109</name>
</gene>
<proteinExistence type="predicted"/>
<dbReference type="PROSITE" id="PS50056">
    <property type="entry name" value="TYR_PHOSPHATASE_2"/>
    <property type="match status" value="1"/>
</dbReference>
<dbReference type="InterPro" id="IPR000387">
    <property type="entry name" value="Tyr_Pase_dom"/>
</dbReference>
<dbReference type="RefSeq" id="XP_031565973.1">
    <property type="nucleotide sequence ID" value="XM_031710113.1"/>
</dbReference>
<sequence>MYSVSRIARRLYSSAAEIPKGFWWLKYGELAAVSKPKAKSDLEYLKNNGVTHLVSLTETVPDFHGVDLTSVHMPVENGGMNSIEQANDFYKLVEQVGANGGSVALHCGEGQGRASVLLACYAVKADSLKAEEAIQRIRQNRPNAISNEERENLVKAYEKSLKQ</sequence>
<dbReference type="GO" id="GO:0016791">
    <property type="term" value="F:phosphatase activity"/>
    <property type="evidence" value="ECO:0007669"/>
    <property type="project" value="UniProtKB-ARBA"/>
</dbReference>
<keyword evidence="4" id="KW-1185">Reference proteome</keyword>
<evidence type="ECO:0000259" key="3">
    <source>
        <dbReference type="PROSITE" id="PS50056"/>
    </source>
</evidence>
<dbReference type="PANTHER" id="PTHR23339">
    <property type="entry name" value="TYROSINE SPECIFIC PROTEIN PHOSPHATASE AND DUAL SPECIFICITY PROTEIN PHOSPHATASE"/>
    <property type="match status" value="1"/>
</dbReference>
<dbReference type="OrthoDB" id="432447at2759"/>
<dbReference type="InterPro" id="IPR020422">
    <property type="entry name" value="TYR_PHOSPHATASE_DUAL_dom"/>
</dbReference>
<dbReference type="Gene3D" id="3.90.190.10">
    <property type="entry name" value="Protein tyrosine phosphatase superfamily"/>
    <property type="match status" value="1"/>
</dbReference>
<dbReference type="InterPro" id="IPR050561">
    <property type="entry name" value="PTP"/>
</dbReference>
<feature type="domain" description="Tyrosine specific protein phosphatases" evidence="3">
    <location>
        <begin position="87"/>
        <end position="152"/>
    </location>
</feature>
<dbReference type="GeneID" id="116301109"/>
<protein>
    <submittedName>
        <fullName evidence="5">Dual specificity protein phosphatase 23-like</fullName>
    </submittedName>
</protein>
<organism evidence="4 5">
    <name type="scientific">Actinia tenebrosa</name>
    <name type="common">Australian red waratah sea anemone</name>
    <dbReference type="NCBI Taxonomy" id="6105"/>
    <lineage>
        <taxon>Eukaryota</taxon>
        <taxon>Metazoa</taxon>
        <taxon>Cnidaria</taxon>
        <taxon>Anthozoa</taxon>
        <taxon>Hexacorallia</taxon>
        <taxon>Actiniaria</taxon>
        <taxon>Actiniidae</taxon>
        <taxon>Actinia</taxon>
    </lineage>
</organism>